<proteinExistence type="predicted"/>
<evidence type="ECO:0000313" key="1">
    <source>
        <dbReference type="EMBL" id="WFM83668.1"/>
    </source>
</evidence>
<accession>A0ABY8G165</accession>
<reference evidence="1 2" key="1">
    <citation type="submission" date="2023-03" db="EMBL/GenBank/DDBJ databases">
        <title>Complete genome of Arcanobacterium canis strain DSM 25104 isolated in 2010 from a canine otitis externa in Germany.</title>
        <authorList>
            <person name="Borowiak M."/>
            <person name="Kreitlow A."/>
            <person name="Malorny B."/>
            <person name="Laemmler C."/>
            <person name="Prenger-Berninghoff E."/>
            <person name="Ploetz M."/>
            <person name="Abdulmawjood A."/>
        </authorList>
    </citation>
    <scope>NUCLEOTIDE SEQUENCE [LARGE SCALE GENOMIC DNA]</scope>
    <source>
        <strain evidence="1 2">DSM 25104</strain>
    </source>
</reference>
<protein>
    <submittedName>
        <fullName evidence="1">DUF501 domain-containing protein</fullName>
    </submittedName>
</protein>
<dbReference type="InterPro" id="IPR007511">
    <property type="entry name" value="DUF501"/>
</dbReference>
<sequence length="194" mass="20941">MQYPQLDVLKKVAVNATEVSGNDREILTSQLGRDPRGLVGIGARCACGAPAVTITWPRLPDGSPFPTLFYLSLPWIVKQISRVESRGDMALFNERLHTDPQYAAAHVRAHDSYVERRDILEQVPEIAGKSAGGMPDRVKCLHALAGYALAAGPGVCPAGDEALEMIGWDPQVCHCQDPDTESNDSDMSDAEANA</sequence>
<organism evidence="1 2">
    <name type="scientific">Arcanobacterium canis</name>
    <dbReference type="NCBI Taxonomy" id="999183"/>
    <lineage>
        <taxon>Bacteria</taxon>
        <taxon>Bacillati</taxon>
        <taxon>Actinomycetota</taxon>
        <taxon>Actinomycetes</taxon>
        <taxon>Actinomycetales</taxon>
        <taxon>Actinomycetaceae</taxon>
        <taxon>Arcanobacterium</taxon>
    </lineage>
</organism>
<dbReference type="RefSeq" id="WP_278013063.1">
    <property type="nucleotide sequence ID" value="NZ_CP121208.1"/>
</dbReference>
<evidence type="ECO:0000313" key="2">
    <source>
        <dbReference type="Proteomes" id="UP001215216"/>
    </source>
</evidence>
<dbReference type="PANTHER" id="PTHR37163:SF1">
    <property type="entry name" value="DUF501 DOMAIN-CONTAINING PROTEIN"/>
    <property type="match status" value="1"/>
</dbReference>
<dbReference type="EMBL" id="CP121208">
    <property type="protein sequence ID" value="WFM83668.1"/>
    <property type="molecule type" value="Genomic_DNA"/>
</dbReference>
<name>A0ABY8G165_9ACTO</name>
<gene>
    <name evidence="1" type="ORF">P7079_01420</name>
</gene>
<dbReference type="PANTHER" id="PTHR37163">
    <property type="entry name" value="CONSERVED PROTEIN"/>
    <property type="match status" value="1"/>
</dbReference>
<dbReference type="Pfam" id="PF04417">
    <property type="entry name" value="DUF501"/>
    <property type="match status" value="1"/>
</dbReference>
<keyword evidence="2" id="KW-1185">Reference proteome</keyword>
<dbReference type="Proteomes" id="UP001215216">
    <property type="component" value="Chromosome"/>
</dbReference>